<evidence type="ECO:0000313" key="2">
    <source>
        <dbReference type="Proteomes" id="UP000054466"/>
    </source>
</evidence>
<proteinExistence type="predicted"/>
<gene>
    <name evidence="1" type="ORF">PV07_11216</name>
</gene>
<dbReference type="Proteomes" id="UP000054466">
    <property type="component" value="Unassembled WGS sequence"/>
</dbReference>
<keyword evidence="2" id="KW-1185">Reference proteome</keyword>
<reference evidence="1 2" key="1">
    <citation type="submission" date="2015-01" db="EMBL/GenBank/DDBJ databases">
        <title>The Genome Sequence of Cladophialophora immunda CBS83496.</title>
        <authorList>
            <consortium name="The Broad Institute Genomics Platform"/>
            <person name="Cuomo C."/>
            <person name="de Hoog S."/>
            <person name="Gorbushina A."/>
            <person name="Stielow B."/>
            <person name="Teixiera M."/>
            <person name="Abouelleil A."/>
            <person name="Chapman S.B."/>
            <person name="Priest M."/>
            <person name="Young S.K."/>
            <person name="Wortman J."/>
            <person name="Nusbaum C."/>
            <person name="Birren B."/>
        </authorList>
    </citation>
    <scope>NUCLEOTIDE SEQUENCE [LARGE SCALE GENOMIC DNA]</scope>
    <source>
        <strain evidence="1 2">CBS 83496</strain>
    </source>
</reference>
<accession>A0A0D1Z5X7</accession>
<dbReference type="AlphaFoldDB" id="A0A0D1Z5X7"/>
<dbReference type="HOGENOM" id="CLU_1517717_0_0_1"/>
<evidence type="ECO:0000313" key="1">
    <source>
        <dbReference type="EMBL" id="KIW22976.1"/>
    </source>
</evidence>
<dbReference type="VEuPathDB" id="FungiDB:PV07_11216"/>
<dbReference type="GeneID" id="27350410"/>
<protein>
    <submittedName>
        <fullName evidence="1">Uncharacterized protein</fullName>
    </submittedName>
</protein>
<name>A0A0D1Z5X7_9EURO</name>
<sequence length="177" mass="20039">MHCIPFCGCREVSDVRRSERQQAKEAHGTAVNYLDLVEQPAVKLQPDRFEIQGTAPFRNAAVTAFESVADCATIWRDKARTSCLRTRPSPGSKKLHLGLTPGNDLNWDADAPFWWCLTVPPSVLAYLEAPLLELLTTGVSYHSMSSEKFSVSAERFRILLLHRFFPSPPYLRSDWMQ</sequence>
<dbReference type="RefSeq" id="XP_016243192.1">
    <property type="nucleotide sequence ID" value="XM_016398630.1"/>
</dbReference>
<organism evidence="1 2">
    <name type="scientific">Cladophialophora immunda</name>
    <dbReference type="NCBI Taxonomy" id="569365"/>
    <lineage>
        <taxon>Eukaryota</taxon>
        <taxon>Fungi</taxon>
        <taxon>Dikarya</taxon>
        <taxon>Ascomycota</taxon>
        <taxon>Pezizomycotina</taxon>
        <taxon>Eurotiomycetes</taxon>
        <taxon>Chaetothyriomycetidae</taxon>
        <taxon>Chaetothyriales</taxon>
        <taxon>Herpotrichiellaceae</taxon>
        <taxon>Cladophialophora</taxon>
    </lineage>
</organism>
<dbReference type="EMBL" id="KN847046">
    <property type="protein sequence ID" value="KIW22976.1"/>
    <property type="molecule type" value="Genomic_DNA"/>
</dbReference>